<accession>A0ABR8YZL8</accession>
<gene>
    <name evidence="3" type="ORF">H9624_02305</name>
</gene>
<evidence type="ECO:0000313" key="4">
    <source>
        <dbReference type="Proteomes" id="UP000661894"/>
    </source>
</evidence>
<comment type="caution">
    <text evidence="3">The sequence shown here is derived from an EMBL/GenBank/DDBJ whole genome shotgun (WGS) entry which is preliminary data.</text>
</comment>
<sequence>MAGPTRGAADGDHVPDDDLDAQWAELTARLGELRLPPEEESGPDPAPPPPAAPPAPGPRDYAPAAETEDDDRARDVVDGFSEPDPDPLSGSEPVLVVAWGGVLGGLAVMLLCVLLWRSAPGVVWLVAAGALAVGVGLLLWRMPARRDTDDYDDGAVV</sequence>
<keyword evidence="2" id="KW-1133">Transmembrane helix</keyword>
<dbReference type="Proteomes" id="UP000661894">
    <property type="component" value="Unassembled WGS sequence"/>
</dbReference>
<evidence type="ECO:0000256" key="1">
    <source>
        <dbReference type="SAM" id="MobiDB-lite"/>
    </source>
</evidence>
<proteinExistence type="predicted"/>
<keyword evidence="2" id="KW-0472">Membrane</keyword>
<evidence type="ECO:0008006" key="5">
    <source>
        <dbReference type="Google" id="ProtNLM"/>
    </source>
</evidence>
<protein>
    <recommendedName>
        <fullName evidence="5">DUF308 domain-containing protein</fullName>
    </recommendedName>
</protein>
<reference evidence="3 4" key="1">
    <citation type="submission" date="2020-08" db="EMBL/GenBank/DDBJ databases">
        <title>A Genomic Blueprint of the Chicken Gut Microbiome.</title>
        <authorList>
            <person name="Gilroy R."/>
            <person name="Ravi A."/>
            <person name="Getino M."/>
            <person name="Pursley I."/>
            <person name="Horton D.L."/>
            <person name="Alikhan N.-F."/>
            <person name="Baker D."/>
            <person name="Gharbi K."/>
            <person name="Hall N."/>
            <person name="Watson M."/>
            <person name="Adriaenssens E.M."/>
            <person name="Foster-Nyarko E."/>
            <person name="Jarju S."/>
            <person name="Secka A."/>
            <person name="Antonio M."/>
            <person name="Oren A."/>
            <person name="Chaudhuri R."/>
            <person name="La Ragione R.M."/>
            <person name="Hildebrand F."/>
            <person name="Pallen M.J."/>
        </authorList>
    </citation>
    <scope>NUCLEOTIDE SEQUENCE [LARGE SCALE GENOMIC DNA]</scope>
    <source>
        <strain evidence="3 4">Sa1BUA1</strain>
    </source>
</reference>
<feature type="region of interest" description="Disordered" evidence="1">
    <location>
        <begin position="1"/>
        <end position="91"/>
    </location>
</feature>
<name>A0ABR8YZL8_9MICO</name>
<keyword evidence="4" id="KW-1185">Reference proteome</keyword>
<dbReference type="RefSeq" id="WP_251838294.1">
    <property type="nucleotide sequence ID" value="NZ_JACSPO010000001.1"/>
</dbReference>
<keyword evidence="2" id="KW-0812">Transmembrane</keyword>
<feature type="transmembrane region" description="Helical" evidence="2">
    <location>
        <begin position="94"/>
        <end position="116"/>
    </location>
</feature>
<evidence type="ECO:0000313" key="3">
    <source>
        <dbReference type="EMBL" id="MBD8061156.1"/>
    </source>
</evidence>
<evidence type="ECO:0000256" key="2">
    <source>
        <dbReference type="SAM" id="Phobius"/>
    </source>
</evidence>
<organism evidence="3 4">
    <name type="scientific">Oceanitalea stevensii</name>
    <dbReference type="NCBI Taxonomy" id="2763072"/>
    <lineage>
        <taxon>Bacteria</taxon>
        <taxon>Bacillati</taxon>
        <taxon>Actinomycetota</taxon>
        <taxon>Actinomycetes</taxon>
        <taxon>Micrococcales</taxon>
        <taxon>Bogoriellaceae</taxon>
        <taxon>Georgenia</taxon>
    </lineage>
</organism>
<dbReference type="EMBL" id="JACSPO010000001">
    <property type="protein sequence ID" value="MBD8061156.1"/>
    <property type="molecule type" value="Genomic_DNA"/>
</dbReference>
<feature type="transmembrane region" description="Helical" evidence="2">
    <location>
        <begin position="122"/>
        <end position="140"/>
    </location>
</feature>
<feature type="compositionally biased region" description="Pro residues" evidence="1">
    <location>
        <begin position="44"/>
        <end position="57"/>
    </location>
</feature>